<protein>
    <recommendedName>
        <fullName evidence="6">Bifunctional inhibitor/plant lipid transfer protein/seed storage helical domain-containing protein</fullName>
    </recommendedName>
</protein>
<feature type="signal peptide" evidence="1">
    <location>
        <begin position="1"/>
        <end position="31"/>
    </location>
</feature>
<evidence type="ECO:0000256" key="1">
    <source>
        <dbReference type="SAM" id="SignalP"/>
    </source>
</evidence>
<dbReference type="Gene3D" id="1.10.110.10">
    <property type="entry name" value="Plant lipid-transfer and hydrophobic proteins"/>
    <property type="match status" value="1"/>
</dbReference>
<sequence>MERAHGHQHHLLAMFLLVLVVSGACLTGAQAQSAGAMAPDPCDSQFLASVIGSSCPGDLDHPSETCCQGVVAAVGIRFGDTVEVPCLCRVAKERYLGVVGIDVHDILRVYPTCDGVLPIGPGTAEACQGRV</sequence>
<gene>
    <name evidence="4" type="ORF">URODEC1_LOCUS123593</name>
    <name evidence="2" type="ORF">URODEC1_LOCUS19058</name>
    <name evidence="3" type="ORF">URODEC1_LOCUS23987</name>
</gene>
<evidence type="ECO:0000313" key="3">
    <source>
        <dbReference type="EMBL" id="CAL4926540.1"/>
    </source>
</evidence>
<feature type="chain" id="PRO_5044722230" description="Bifunctional inhibitor/plant lipid transfer protein/seed storage helical domain-containing protein" evidence="1">
    <location>
        <begin position="32"/>
        <end position="131"/>
    </location>
</feature>
<dbReference type="PROSITE" id="PS51257">
    <property type="entry name" value="PROKAR_LIPOPROTEIN"/>
    <property type="match status" value="1"/>
</dbReference>
<dbReference type="AlphaFoldDB" id="A0ABC9H6X6"/>
<evidence type="ECO:0000313" key="5">
    <source>
        <dbReference type="Proteomes" id="UP001497457"/>
    </source>
</evidence>
<accession>A0ABC9H6X6</accession>
<dbReference type="EMBL" id="CAXIPR030003268">
    <property type="protein sequence ID" value="CAM0150519.1"/>
    <property type="molecule type" value="Genomic_DNA"/>
</dbReference>
<keyword evidence="1" id="KW-0732">Signal</keyword>
<organism evidence="4 5">
    <name type="scientific">Urochloa decumbens</name>
    <dbReference type="NCBI Taxonomy" id="240449"/>
    <lineage>
        <taxon>Eukaryota</taxon>
        <taxon>Viridiplantae</taxon>
        <taxon>Streptophyta</taxon>
        <taxon>Embryophyta</taxon>
        <taxon>Tracheophyta</taxon>
        <taxon>Spermatophyta</taxon>
        <taxon>Magnoliopsida</taxon>
        <taxon>Liliopsida</taxon>
        <taxon>Poales</taxon>
        <taxon>Poaceae</taxon>
        <taxon>PACMAD clade</taxon>
        <taxon>Panicoideae</taxon>
        <taxon>Panicodae</taxon>
        <taxon>Paniceae</taxon>
        <taxon>Melinidinae</taxon>
        <taxon>Urochloa</taxon>
    </lineage>
</organism>
<dbReference type="Proteomes" id="UP001497457">
    <property type="component" value="Chromosome 14rd"/>
</dbReference>
<name>A0ABC9H6X6_9POAL</name>
<proteinExistence type="predicted"/>
<dbReference type="InterPro" id="IPR036312">
    <property type="entry name" value="Bifun_inhib/LTP/seed_sf"/>
</dbReference>
<keyword evidence="5" id="KW-1185">Reference proteome</keyword>
<dbReference type="SUPFAM" id="SSF47699">
    <property type="entry name" value="Bifunctional inhibitor/lipid-transfer protein/seed storage 2S albumin"/>
    <property type="match status" value="1"/>
</dbReference>
<dbReference type="EMBL" id="OZ075124">
    <property type="protein sequence ID" value="CAL4926540.1"/>
    <property type="molecule type" value="Genomic_DNA"/>
</dbReference>
<dbReference type="Proteomes" id="UP001497457">
    <property type="component" value="Chromosome 13rd"/>
</dbReference>
<reference evidence="4 5" key="1">
    <citation type="submission" date="2024-10" db="EMBL/GenBank/DDBJ databases">
        <authorList>
            <person name="Ryan C."/>
        </authorList>
    </citation>
    <scope>NUCLEOTIDE SEQUENCE [LARGE SCALE GENOMIC DNA]</scope>
</reference>
<evidence type="ECO:0008006" key="6">
    <source>
        <dbReference type="Google" id="ProtNLM"/>
    </source>
</evidence>
<evidence type="ECO:0000313" key="2">
    <source>
        <dbReference type="EMBL" id="CAL4918251.1"/>
    </source>
</evidence>
<dbReference type="EMBL" id="OZ075123">
    <property type="protein sequence ID" value="CAL4918251.1"/>
    <property type="molecule type" value="Genomic_DNA"/>
</dbReference>
<evidence type="ECO:0000313" key="4">
    <source>
        <dbReference type="EMBL" id="CAM0150519.1"/>
    </source>
</evidence>
<dbReference type="Proteomes" id="UP001497457">
    <property type="component" value="Unassembled WGS sequence"/>
</dbReference>